<feature type="domain" description="Tail specific protease" evidence="2">
    <location>
        <begin position="236"/>
        <end position="483"/>
    </location>
</feature>
<comment type="caution">
    <text evidence="3">The sequence shown here is derived from an EMBL/GenBank/DDBJ whole genome shotgun (WGS) entry which is preliminary data.</text>
</comment>
<dbReference type="PANTHER" id="PTHR32060">
    <property type="entry name" value="TAIL-SPECIFIC PROTEASE"/>
    <property type="match status" value="1"/>
</dbReference>
<organism evidence="3 4">
    <name type="scientific">Cloacibacterium normanense</name>
    <dbReference type="NCBI Taxonomy" id="237258"/>
    <lineage>
        <taxon>Bacteria</taxon>
        <taxon>Pseudomonadati</taxon>
        <taxon>Bacteroidota</taxon>
        <taxon>Flavobacteriia</taxon>
        <taxon>Flavobacteriales</taxon>
        <taxon>Weeksellaceae</taxon>
    </lineage>
</organism>
<dbReference type="SMART" id="SM00245">
    <property type="entry name" value="TSPc"/>
    <property type="match status" value="1"/>
</dbReference>
<dbReference type="OrthoDB" id="5480566at2"/>
<dbReference type="Pfam" id="PF03572">
    <property type="entry name" value="Peptidase_S41"/>
    <property type="match status" value="1"/>
</dbReference>
<dbReference type="KEGG" id="cnr:EB819_03645"/>
<evidence type="ECO:0000313" key="4">
    <source>
        <dbReference type="Proteomes" id="UP000095601"/>
    </source>
</evidence>
<name>A0A1E5UHA3_9FLAO</name>
<dbReference type="GO" id="GO:0004175">
    <property type="term" value="F:endopeptidase activity"/>
    <property type="evidence" value="ECO:0007669"/>
    <property type="project" value="TreeGrafter"/>
</dbReference>
<dbReference type="GO" id="GO:0006508">
    <property type="term" value="P:proteolysis"/>
    <property type="evidence" value="ECO:0007669"/>
    <property type="project" value="InterPro"/>
</dbReference>
<keyword evidence="4" id="KW-1185">Reference proteome</keyword>
<dbReference type="GO" id="GO:0008236">
    <property type="term" value="F:serine-type peptidase activity"/>
    <property type="evidence" value="ECO:0007669"/>
    <property type="project" value="InterPro"/>
</dbReference>
<dbReference type="InterPro" id="IPR029045">
    <property type="entry name" value="ClpP/crotonase-like_dom_sf"/>
</dbReference>
<dbReference type="InterPro" id="IPR005151">
    <property type="entry name" value="Tail-specific_protease"/>
</dbReference>
<evidence type="ECO:0000313" key="3">
    <source>
        <dbReference type="EMBL" id="OEL12273.1"/>
    </source>
</evidence>
<dbReference type="Proteomes" id="UP000095601">
    <property type="component" value="Unassembled WGS sequence"/>
</dbReference>
<dbReference type="SUPFAM" id="SSF52096">
    <property type="entry name" value="ClpP/crotonase"/>
    <property type="match status" value="1"/>
</dbReference>
<dbReference type="GO" id="GO:0030288">
    <property type="term" value="C:outer membrane-bounded periplasmic space"/>
    <property type="evidence" value="ECO:0007669"/>
    <property type="project" value="TreeGrafter"/>
</dbReference>
<dbReference type="AlphaFoldDB" id="A0A1E5UHA3"/>
<dbReference type="PANTHER" id="PTHR32060:SF22">
    <property type="entry name" value="CARBOXYL-TERMINAL-PROCESSING PEPTIDASE 3, CHLOROPLASTIC"/>
    <property type="match status" value="1"/>
</dbReference>
<dbReference type="STRING" id="237258.SAMN04489756_11162"/>
<feature type="compositionally biased region" description="Basic and acidic residues" evidence="1">
    <location>
        <begin position="222"/>
        <end position="245"/>
    </location>
</feature>
<reference evidence="3 4" key="1">
    <citation type="submission" date="2016-09" db="EMBL/GenBank/DDBJ databases">
        <authorList>
            <person name="Capua I."/>
            <person name="De Benedictis P."/>
            <person name="Joannis T."/>
            <person name="Lombin L.H."/>
            <person name="Cattoli G."/>
        </authorList>
    </citation>
    <scope>NUCLEOTIDE SEQUENCE [LARGE SCALE GENOMIC DNA]</scope>
    <source>
        <strain evidence="3 4">NRS-1</strain>
    </source>
</reference>
<dbReference type="GO" id="GO:0007165">
    <property type="term" value="P:signal transduction"/>
    <property type="evidence" value="ECO:0007669"/>
    <property type="project" value="TreeGrafter"/>
</dbReference>
<dbReference type="Gene3D" id="3.90.226.10">
    <property type="entry name" value="2-enoyl-CoA Hydratase, Chain A, domain 1"/>
    <property type="match status" value="1"/>
</dbReference>
<feature type="region of interest" description="Disordered" evidence="1">
    <location>
        <begin position="222"/>
        <end position="246"/>
    </location>
</feature>
<proteinExistence type="predicted"/>
<dbReference type="EMBL" id="MKGI01000009">
    <property type="protein sequence ID" value="OEL12273.1"/>
    <property type="molecule type" value="Genomic_DNA"/>
</dbReference>
<gene>
    <name evidence="3" type="ORF">BHF72_1246</name>
</gene>
<evidence type="ECO:0000259" key="2">
    <source>
        <dbReference type="SMART" id="SM00245"/>
    </source>
</evidence>
<evidence type="ECO:0000256" key="1">
    <source>
        <dbReference type="SAM" id="MobiDB-lite"/>
    </source>
</evidence>
<accession>A0A1E5UHA3</accession>
<sequence>MKKIAFLLFIFTLNSCISVKKYNKRLEKPISSEKLKKDIDYAYIKLQKLHPTLYTYIPKEKLDYKFDSVKNTIHEPLKPLEFYFKLAPVVAEVRQGHLRLVPPEKKLTKKEIKKLKEQKGLLGRLSYYVENDKLYVKDNPEKVANIKNGSEIIAINNIEIEKLLKKYEPLITSDGYNTTYQKYSMARRFPTFFTVEYGIMDSVKIDLKSEYTLDQKLVTREKKSKEDKKKEKTDKKPTEEKKTKDYNPVTKSFNRNLKFLEKDSSIAYIKIKTFSGTYSQKFYRETFREIKKAKSKYLILDIRDNLGGSLAEITNLYSYLAKDKFRFINDLEVANRTSITHADYFSHFPNYLKPIAAVGYLPSKLTSLLMVRHKNDKYYLKSQNIFTPKKPKKDAFEGEIYVLINGSSFSASSIISAKLKNDKRAMIIGEETGGANDGTVAGIYSTQKLPHSKLKLPIGLFLVQPNIEFTHTMKGVTPDVEIKPTFQQILERKDVELEWILKEIKGK</sequence>
<dbReference type="PATRIC" id="fig|237258.4.peg.1199"/>
<dbReference type="RefSeq" id="WP_069796850.1">
    <property type="nucleotide sequence ID" value="NZ_CP034157.1"/>
</dbReference>
<protein>
    <submittedName>
        <fullName evidence="3">Peptidase S41 family protein</fullName>
    </submittedName>
</protein>